<keyword evidence="1" id="KW-0812">Transmembrane</keyword>
<protein>
    <recommendedName>
        <fullName evidence="4">Glycosyltransferase family 92 protein</fullName>
    </recommendedName>
</protein>
<gene>
    <name evidence="2" type="ORF">FVE85_5273</name>
</gene>
<dbReference type="EMBL" id="VRMN01000001">
    <property type="protein sequence ID" value="KAA8497688.1"/>
    <property type="molecule type" value="Genomic_DNA"/>
</dbReference>
<comment type="caution">
    <text evidence="2">The sequence shown here is derived from an EMBL/GenBank/DDBJ whole genome shotgun (WGS) entry which is preliminary data.</text>
</comment>
<proteinExistence type="predicted"/>
<evidence type="ECO:0000256" key="1">
    <source>
        <dbReference type="SAM" id="Phobius"/>
    </source>
</evidence>
<accession>A0A5J4Z367</accession>
<keyword evidence="1" id="KW-1133">Transmembrane helix</keyword>
<sequence>MLRQQHRFRAKTRAPVAPSAFAKGLAMIGAGSGRTAWVLILVLMVFALLGIVISVTVFQDDELKKRSQNLQHKFLEGPWSVYLGKMVTGTATSHISRENLTAPISDAAEEIAESLLVGEATQAPTAPTQAPAAVPASAQTPLLLETIAPHKPGLWSKAYPIPLKMERDRSAFGILMYRHESWAKQVDKKRLSCQIGPEFRIASMDAMFIDAGITANYEYSSMGAICIFNTTEIRSLGPVTETTIRFQDHEERVSLRVEPYRPKGRAQCISTFYLNPTNVPWNRSDEWTGRVNYMRVLSESGEDAEAKFMTVLERYLYHYVEFYVHTHKMSHVYLYASSQEAAAVAQRVAARPELAGKFFPIYIDPSMPKSFYHYQRFAMMECWFRSMQNHPDWILHNDLDEILSIPRRDVSWNTLAQGRSALNFANEDVSMNRENLTFTYLNPDFVAGVAKSWHKGIFELPADLDLRSSYACRPGSDGRRKYAHRGELFDGGHTPFHVHNLRKLDLQTPSGGMDTEGQQRKEALSKDLNPMSSGFFQKHVKNLFLHLASDFLSDSGNDLKRAFFQDGHGLKELLHDRIAFDETLFCPVET</sequence>
<keyword evidence="3" id="KW-1185">Reference proteome</keyword>
<dbReference type="AlphaFoldDB" id="A0A5J4Z367"/>
<feature type="transmembrane region" description="Helical" evidence="1">
    <location>
        <begin position="36"/>
        <end position="58"/>
    </location>
</feature>
<name>A0A5J4Z367_PORPP</name>
<evidence type="ECO:0008006" key="4">
    <source>
        <dbReference type="Google" id="ProtNLM"/>
    </source>
</evidence>
<dbReference type="Proteomes" id="UP000324585">
    <property type="component" value="Unassembled WGS sequence"/>
</dbReference>
<reference evidence="3" key="1">
    <citation type="journal article" date="2019" name="Nat. Commun.">
        <title>Expansion of phycobilisome linker gene families in mesophilic red algae.</title>
        <authorList>
            <person name="Lee J."/>
            <person name="Kim D."/>
            <person name="Bhattacharya D."/>
            <person name="Yoon H.S."/>
        </authorList>
    </citation>
    <scope>NUCLEOTIDE SEQUENCE [LARGE SCALE GENOMIC DNA]</scope>
    <source>
        <strain evidence="3">CCMP 1328</strain>
    </source>
</reference>
<keyword evidence="1" id="KW-0472">Membrane</keyword>
<organism evidence="2 3">
    <name type="scientific">Porphyridium purpureum</name>
    <name type="common">Red alga</name>
    <name type="synonym">Porphyridium cruentum</name>
    <dbReference type="NCBI Taxonomy" id="35688"/>
    <lineage>
        <taxon>Eukaryota</taxon>
        <taxon>Rhodophyta</taxon>
        <taxon>Bangiophyceae</taxon>
        <taxon>Porphyridiales</taxon>
        <taxon>Porphyridiaceae</taxon>
        <taxon>Porphyridium</taxon>
    </lineage>
</organism>
<evidence type="ECO:0000313" key="2">
    <source>
        <dbReference type="EMBL" id="KAA8497688.1"/>
    </source>
</evidence>
<evidence type="ECO:0000313" key="3">
    <source>
        <dbReference type="Proteomes" id="UP000324585"/>
    </source>
</evidence>